<dbReference type="Proteomes" id="UP000664360">
    <property type="component" value="Chromosome"/>
</dbReference>
<organism evidence="1 2">
    <name type="scientific">Candidatus Enterococcus mangumiae</name>
    <dbReference type="NCBI Taxonomy" id="2230878"/>
    <lineage>
        <taxon>Bacteria</taxon>
        <taxon>Bacillati</taxon>
        <taxon>Bacillota</taxon>
        <taxon>Bacilli</taxon>
        <taxon>Lactobacillales</taxon>
        <taxon>Enterococcaceae</taxon>
        <taxon>Enterococcus</taxon>
    </lineage>
</organism>
<protein>
    <submittedName>
        <fullName evidence="1">Uncharacterized protein</fullName>
    </submittedName>
</protein>
<evidence type="ECO:0000313" key="1">
    <source>
        <dbReference type="EMBL" id="WYJ79978.1"/>
    </source>
</evidence>
<keyword evidence="2" id="KW-1185">Reference proteome</keyword>
<reference evidence="1 2" key="2">
    <citation type="submission" date="2024-03" db="EMBL/GenBank/DDBJ databases">
        <title>The Genome Sequence of Enterococcus sp. DIV1094.</title>
        <authorList>
            <consortium name="The Broad Institute Genomics Platform"/>
            <consortium name="The Broad Institute Microbial Omics Core"/>
            <consortium name="The Broad Institute Genomic Center for Infectious Diseases"/>
            <person name="Earl A."/>
            <person name="Manson A."/>
            <person name="Gilmore M."/>
            <person name="Schwartman J."/>
            <person name="Shea T."/>
            <person name="Abouelleil A."/>
            <person name="Cao P."/>
            <person name="Chapman S."/>
            <person name="Cusick C."/>
            <person name="Young S."/>
            <person name="Neafsey D."/>
            <person name="Nusbaum C."/>
            <person name="Birren B."/>
        </authorList>
    </citation>
    <scope>NUCLEOTIDE SEQUENCE [LARGE SCALE GENOMIC DNA]</scope>
    <source>
        <strain evidence="1 2">DIV1094</strain>
    </source>
</reference>
<accession>A0ABZ2SW60</accession>
<sequence length="32" mass="3813">MILISFFGKNEYKVLENVTVKKDERDGKKILR</sequence>
<dbReference type="EMBL" id="CP147250">
    <property type="protein sequence ID" value="WYJ79978.1"/>
    <property type="molecule type" value="Genomic_DNA"/>
</dbReference>
<evidence type="ECO:0000313" key="2">
    <source>
        <dbReference type="Proteomes" id="UP000664360"/>
    </source>
</evidence>
<reference evidence="1 2" key="1">
    <citation type="submission" date="2021-03" db="EMBL/GenBank/DDBJ databases">
        <authorList>
            <person name="Gilmore M.S."/>
            <person name="Schwartzman J."/>
            <person name="Van Tyne D."/>
            <person name="Martin M."/>
            <person name="Earl A.M."/>
            <person name="Manson A.L."/>
            <person name="Straub T."/>
            <person name="Salamzade R."/>
            <person name="Saavedra J."/>
            <person name="Lebreton F."/>
            <person name="Prichula J."/>
            <person name="Schaufler K."/>
            <person name="Gaca A."/>
            <person name="Sgardioli B."/>
            <person name="Wagenaar J."/>
            <person name="Strong T."/>
        </authorList>
    </citation>
    <scope>NUCLEOTIDE SEQUENCE [LARGE SCALE GENOMIC DNA]</scope>
    <source>
        <strain evidence="1 2">DIV1094</strain>
    </source>
</reference>
<name>A0ABZ2SW60_9ENTE</name>
<proteinExistence type="predicted"/>
<gene>
    <name evidence="1" type="ORF">DOK79_001531</name>
</gene>